<evidence type="ECO:0000313" key="2">
    <source>
        <dbReference type="EMBL" id="KEI65178.1"/>
    </source>
</evidence>
<reference evidence="2 3" key="1">
    <citation type="journal article" date="2014" name="Appl. Environ. Microbiol.">
        <title>Elucidation of insertion elements encoded on plasmids and in vitro construction of shuttle vectors from the toxic cyanobacterium Planktothrix.</title>
        <authorList>
            <person name="Christiansen G."/>
            <person name="Goesmann A."/>
            <person name="Kurmayer R."/>
        </authorList>
    </citation>
    <scope>NUCLEOTIDE SEQUENCE [LARGE SCALE GENOMIC DNA]</scope>
    <source>
        <strain evidence="2 3">NIVA-CYA 126/8</strain>
        <plasmid evidence="2">pPA50</plasmid>
    </source>
</reference>
<dbReference type="HOGENOM" id="CLU_1460036_0_0_3"/>
<dbReference type="RefSeq" id="WP_042158574.1">
    <property type="nucleotide sequence ID" value="NZ_CM002807.1"/>
</dbReference>
<evidence type="ECO:0000256" key="1">
    <source>
        <dbReference type="SAM" id="MobiDB-lite"/>
    </source>
</evidence>
<dbReference type="AlphaFoldDB" id="A0A073CBZ9"/>
<proteinExistence type="predicted"/>
<evidence type="ECO:0000313" key="3">
    <source>
        <dbReference type="Proteomes" id="UP000027395"/>
    </source>
</evidence>
<dbReference type="EMBL" id="CM002807">
    <property type="protein sequence ID" value="KEI65178.1"/>
    <property type="molecule type" value="Genomic_DNA"/>
</dbReference>
<geneLocation type="plasmid" evidence="2 3">
    <name>pPA50</name>
</geneLocation>
<gene>
    <name evidence="2" type="ORF">A19Y_7016</name>
</gene>
<protein>
    <submittedName>
        <fullName evidence="2">Uncharacterized protein</fullName>
    </submittedName>
</protein>
<organism evidence="2 3">
    <name type="scientific">Planktothrix agardhii (strain NIVA-CYA 126/8)</name>
    <dbReference type="NCBI Taxonomy" id="388467"/>
    <lineage>
        <taxon>Bacteria</taxon>
        <taxon>Bacillati</taxon>
        <taxon>Cyanobacteriota</taxon>
        <taxon>Cyanophyceae</taxon>
        <taxon>Oscillatoriophycideae</taxon>
        <taxon>Oscillatoriales</taxon>
        <taxon>Microcoleaceae</taxon>
        <taxon>Planktothrix</taxon>
    </lineage>
</organism>
<feature type="region of interest" description="Disordered" evidence="1">
    <location>
        <begin position="1"/>
        <end position="21"/>
    </location>
</feature>
<sequence length="185" mass="20657">MDNKLGFGKKNQANKNQEDKNQGRYYKQMIRGLPAGNKPDLGHVIFRLAGYSKVVISVDPAISDILSLILQLLQDDEGRATLSEPLPIGNFGMISGSDLILLVGKKLGTFEITDNLLRRFAFDKCFTFLTQVAVNKRFVKGGQWVIPIKVIDCYSGVQDILDSIDDNPISHVFFSDDSIKSYLKK</sequence>
<accession>A0A073CBZ9</accession>
<keyword evidence="2" id="KW-0614">Plasmid</keyword>
<dbReference type="PATRIC" id="fig|388467.6.peg.4768"/>
<name>A0A073CBZ9_PLAA1</name>
<dbReference type="Proteomes" id="UP000027395">
    <property type="component" value="Plasmid pPA50"/>
</dbReference>
<keyword evidence="3" id="KW-1185">Reference proteome</keyword>